<evidence type="ECO:0000313" key="2">
    <source>
        <dbReference type="Proteomes" id="UP001271789"/>
    </source>
</evidence>
<dbReference type="EMBL" id="JAWDKD010000015">
    <property type="protein sequence ID" value="MDV0446991.1"/>
    <property type="molecule type" value="Genomic_DNA"/>
</dbReference>
<organism evidence="1 2">
    <name type="scientific">Methanolapillus africanus</name>
    <dbReference type="NCBI Taxonomy" id="3028297"/>
    <lineage>
        <taxon>Archaea</taxon>
        <taxon>Methanobacteriati</taxon>
        <taxon>Methanobacteriota</taxon>
        <taxon>Stenosarchaea group</taxon>
        <taxon>Methanomicrobia</taxon>
        <taxon>Methanosarcinales</taxon>
        <taxon>Methanosarcinaceae</taxon>
        <taxon>Methanolapillus</taxon>
    </lineage>
</organism>
<dbReference type="Pfam" id="PF07751">
    <property type="entry name" value="Abi_2"/>
    <property type="match status" value="1"/>
</dbReference>
<name>A0AAE4MJG1_9EURY</name>
<gene>
    <name evidence="1" type="ORF">MsAg5_08590</name>
</gene>
<dbReference type="Proteomes" id="UP001271789">
    <property type="component" value="Unassembled WGS sequence"/>
</dbReference>
<dbReference type="AlphaFoldDB" id="A0AAE4MJG1"/>
<dbReference type="InterPro" id="IPR011664">
    <property type="entry name" value="Abi_system_AbiD/AbiF-like"/>
</dbReference>
<evidence type="ECO:0000313" key="1">
    <source>
        <dbReference type="EMBL" id="MDV0446991.1"/>
    </source>
</evidence>
<dbReference type="RefSeq" id="WP_338099419.1">
    <property type="nucleotide sequence ID" value="NZ_JAWDKD010000015.1"/>
</dbReference>
<accession>A0AAE4MJG1</accession>
<keyword evidence="2" id="KW-1185">Reference proteome</keyword>
<proteinExistence type="predicted"/>
<comment type="caution">
    <text evidence="1">The sequence shown here is derived from an EMBL/GenBank/DDBJ whole genome shotgun (WGS) entry which is preliminary data.</text>
</comment>
<reference evidence="1" key="1">
    <citation type="submission" date="2023-06" db="EMBL/GenBank/DDBJ databases">
        <title>Genome sequence of Methanosarcinaceae archaeon Ag5.</title>
        <authorList>
            <person name="Protasov E."/>
            <person name="Platt K."/>
            <person name="Poehlein A."/>
            <person name="Daniel R."/>
            <person name="Brune A."/>
        </authorList>
    </citation>
    <scope>NUCLEOTIDE SEQUENCE</scope>
    <source>
        <strain evidence="1">Ag5</strain>
    </source>
</reference>
<protein>
    <recommendedName>
        <fullName evidence="3">Abi family protein</fullName>
    </recommendedName>
</protein>
<evidence type="ECO:0008006" key="3">
    <source>
        <dbReference type="Google" id="ProtNLM"/>
    </source>
</evidence>
<sequence>MTKYCKPAISVSDQINVLEQKGLLFDSCDKTAADRFLSYNCYYRFSGYMFIFQNRNDAEHSFKNGTDFEQILNLYDFDQDLRTLLFVSIGKIEIALKTQISNQYAMKYGSHWHLDPSLFKPTAIKKGKDGHSYCKDDYTEFINRLSDNVYRSEEQSITDYQKTYDDPLVPPVWMCLEIISIGELSFLYKILDDSKAPKIDIAKQFGLKSTRLLSKWIRCIQIVRNTCAHHGRLWNKSIPIEVLDLAGVLNPFINKQPTYKTKIYSSICCIQYLLDIIEPENQFRIELKELMRKLPADKRGDMGFVKNWDKESFWK</sequence>